<name>A0A0R1VT88_9LACO</name>
<reference evidence="2 3" key="1">
    <citation type="journal article" date="2015" name="Genome Announc.">
        <title>Expanding the biotechnology potential of lactobacilli through comparative genomics of 213 strains and associated genera.</title>
        <authorList>
            <person name="Sun Z."/>
            <person name="Harris H.M."/>
            <person name="McCann A."/>
            <person name="Guo C."/>
            <person name="Argimon S."/>
            <person name="Zhang W."/>
            <person name="Yang X."/>
            <person name="Jeffery I.B."/>
            <person name="Cooney J.C."/>
            <person name="Kagawa T.F."/>
            <person name="Liu W."/>
            <person name="Song Y."/>
            <person name="Salvetti E."/>
            <person name="Wrobel A."/>
            <person name="Rasinkangas P."/>
            <person name="Parkhill J."/>
            <person name="Rea M.C."/>
            <person name="O'Sullivan O."/>
            <person name="Ritari J."/>
            <person name="Douillard F.P."/>
            <person name="Paul Ross R."/>
            <person name="Yang R."/>
            <person name="Briner A.E."/>
            <person name="Felis G.E."/>
            <person name="de Vos W.M."/>
            <person name="Barrangou R."/>
            <person name="Klaenhammer T.R."/>
            <person name="Caufield P.W."/>
            <person name="Cui Y."/>
            <person name="Zhang H."/>
            <person name="O'Toole P.W."/>
        </authorList>
    </citation>
    <scope>NUCLEOTIDE SEQUENCE [LARGE SCALE GENOMIC DNA]</scope>
    <source>
        <strain evidence="2 3">DSM 18630</strain>
    </source>
</reference>
<proteinExistence type="predicted"/>
<keyword evidence="1" id="KW-0812">Transmembrane</keyword>
<dbReference type="OrthoDB" id="1698302at2"/>
<dbReference type="Pfam" id="PF11457">
    <property type="entry name" value="DUF3021"/>
    <property type="match status" value="1"/>
</dbReference>
<accession>A0A0R1VT88</accession>
<dbReference type="GeneID" id="98318999"/>
<organism evidence="2 3">
    <name type="scientific">Liquorilactobacillus ghanensis DSM 18630</name>
    <dbReference type="NCBI Taxonomy" id="1423750"/>
    <lineage>
        <taxon>Bacteria</taxon>
        <taxon>Bacillati</taxon>
        <taxon>Bacillota</taxon>
        <taxon>Bacilli</taxon>
        <taxon>Lactobacillales</taxon>
        <taxon>Lactobacillaceae</taxon>
        <taxon>Liquorilactobacillus</taxon>
    </lineage>
</organism>
<evidence type="ECO:0000313" key="3">
    <source>
        <dbReference type="Proteomes" id="UP000051451"/>
    </source>
</evidence>
<dbReference type="Proteomes" id="UP000051451">
    <property type="component" value="Unassembled WGS sequence"/>
</dbReference>
<dbReference type="InterPro" id="IPR021560">
    <property type="entry name" value="DUF3021"/>
</dbReference>
<protein>
    <recommendedName>
        <fullName evidence="4">Integral membrane protein</fullName>
    </recommendedName>
</protein>
<dbReference type="AlphaFoldDB" id="A0A0R1VT88"/>
<dbReference type="RefSeq" id="WP_057871724.1">
    <property type="nucleotide sequence ID" value="NZ_AZGB01000016.1"/>
</dbReference>
<dbReference type="PATRIC" id="fig|1423750.3.peg.996"/>
<keyword evidence="1" id="KW-1133">Transmembrane helix</keyword>
<evidence type="ECO:0008006" key="4">
    <source>
        <dbReference type="Google" id="ProtNLM"/>
    </source>
</evidence>
<dbReference type="STRING" id="1423750.FC89_GL000972"/>
<feature type="transmembrane region" description="Helical" evidence="1">
    <location>
        <begin position="112"/>
        <end position="134"/>
    </location>
</feature>
<keyword evidence="3" id="KW-1185">Reference proteome</keyword>
<comment type="caution">
    <text evidence="2">The sequence shown here is derived from an EMBL/GenBank/DDBJ whole genome shotgun (WGS) entry which is preliminary data.</text>
</comment>
<dbReference type="EMBL" id="AZGB01000016">
    <property type="protein sequence ID" value="KRM06105.1"/>
    <property type="molecule type" value="Genomic_DNA"/>
</dbReference>
<sequence length="151" mass="17401">MKRLIERILQGIPQGVVIGFSIALVFSFIYRVDHFVPSSPEFVAQFSSNTVATLISALLWAAMGGVFSGASLIFEKETWSITRQTIWHFIITYLVFTPLAVLAGWFPWNLPWLGGFTLIFIAMYILQWIIYMFIARRQIEQLNHLVKSRKK</sequence>
<evidence type="ECO:0000256" key="1">
    <source>
        <dbReference type="SAM" id="Phobius"/>
    </source>
</evidence>
<keyword evidence="1" id="KW-0472">Membrane</keyword>
<gene>
    <name evidence="2" type="ORF">FC89_GL000972</name>
</gene>
<feature type="transmembrane region" description="Helical" evidence="1">
    <location>
        <begin position="86"/>
        <end position="106"/>
    </location>
</feature>
<evidence type="ECO:0000313" key="2">
    <source>
        <dbReference type="EMBL" id="KRM06105.1"/>
    </source>
</evidence>
<feature type="transmembrane region" description="Helical" evidence="1">
    <location>
        <begin position="50"/>
        <end position="74"/>
    </location>
</feature>
<feature type="transmembrane region" description="Helical" evidence="1">
    <location>
        <begin position="12"/>
        <end position="30"/>
    </location>
</feature>